<accession>A0A645GAB9</accession>
<comment type="caution">
    <text evidence="2">The sequence shown here is derived from an EMBL/GenBank/DDBJ whole genome shotgun (WGS) entry which is preliminary data.</text>
</comment>
<reference evidence="2" key="1">
    <citation type="submission" date="2019-08" db="EMBL/GenBank/DDBJ databases">
        <authorList>
            <person name="Kucharzyk K."/>
            <person name="Murdoch R.W."/>
            <person name="Higgins S."/>
            <person name="Loffler F."/>
        </authorList>
    </citation>
    <scope>NUCLEOTIDE SEQUENCE</scope>
</reference>
<proteinExistence type="predicted"/>
<feature type="compositionally biased region" description="Low complexity" evidence="1">
    <location>
        <begin position="1"/>
        <end position="12"/>
    </location>
</feature>
<name>A0A645GAB9_9ZZZZ</name>
<dbReference type="EMBL" id="VSSQ01071043">
    <property type="protein sequence ID" value="MPN22739.1"/>
    <property type="molecule type" value="Genomic_DNA"/>
</dbReference>
<evidence type="ECO:0000256" key="1">
    <source>
        <dbReference type="SAM" id="MobiDB-lite"/>
    </source>
</evidence>
<organism evidence="2">
    <name type="scientific">bioreactor metagenome</name>
    <dbReference type="NCBI Taxonomy" id="1076179"/>
    <lineage>
        <taxon>unclassified sequences</taxon>
        <taxon>metagenomes</taxon>
        <taxon>ecological metagenomes</taxon>
    </lineage>
</organism>
<feature type="region of interest" description="Disordered" evidence="1">
    <location>
        <begin position="1"/>
        <end position="32"/>
    </location>
</feature>
<gene>
    <name evidence="2" type="ORF">SDC9_170122</name>
</gene>
<evidence type="ECO:0000313" key="2">
    <source>
        <dbReference type="EMBL" id="MPN22739.1"/>
    </source>
</evidence>
<dbReference type="AlphaFoldDB" id="A0A645GAB9"/>
<sequence>MRAMPPAAAVPARKAEGMDQNTGKAARMPTEASVSAHRASRALCRNMPVRIRPAAAISAGMALCMRRSPVLSECMPFQTMASVPARKGMAEIRPICRLFWMPISLMMDGDQKAIVALPLTMQKYTAAHSQTR</sequence>
<protein>
    <submittedName>
        <fullName evidence="2">Uncharacterized protein</fullName>
    </submittedName>
</protein>